<sequence>MKLSLLNKKKYEWLKNSELFETFDDEEDDEEIEAIYCKADENNLELLFAVIKFWGVFDYPINFFENIYNLKPFKYLKDNFDIHLKDLFDFLLAFISLESKNLMPLCCKYGFLEALKFSETIYAKENTYIKSLENCCIYGHIELFKYLFFKSCIPEEVFDQSSSDTNLFEIACKNGHLNIVKLIHKKAKPPKSWFNVKFGCENFEVLKFLFEQGYPYDKTVCALLSTKNNLKNLKYCHENNFPWDSRTLKNALINGSYECFKYAIENECIWTPDNIHSYENEMVYYACTSKNQGSIKCLKFLKKIGKYELNHGEALINAAYNNNLDAIKFILENYDLSDSPDNSSIKDFVSYPFEKCIEYSIQFNYFEIFRYCLDFYKDKINIEILERDILKFALDGNMKFLNYLDEKYNFDNLIRNVNFLENACKSNNIECVKFFVEKGFIRSENCMLLSFNNFEIVKYLYENNFLWDEQFIVKCISETTEESFKCLQFANDKGLIIKNYYFDLILQKYYDYLVENKTRDKEKDIYIISLFKNYIDENGY</sequence>
<dbReference type="AlphaFoldDB" id="A0A6C0AE94"/>
<dbReference type="EMBL" id="MN740594">
    <property type="protein sequence ID" value="QHS78002.1"/>
    <property type="molecule type" value="Genomic_DNA"/>
</dbReference>
<organism evidence="1">
    <name type="scientific">viral metagenome</name>
    <dbReference type="NCBI Taxonomy" id="1070528"/>
    <lineage>
        <taxon>unclassified sequences</taxon>
        <taxon>metagenomes</taxon>
        <taxon>organismal metagenomes</taxon>
    </lineage>
</organism>
<proteinExistence type="predicted"/>
<protein>
    <submittedName>
        <fullName evidence="1">Uncharacterized protein</fullName>
    </submittedName>
</protein>
<name>A0A6C0AE94_9ZZZZ</name>
<dbReference type="PANTHER" id="PTHR46586">
    <property type="entry name" value="ANKYRIN REPEAT-CONTAINING PROTEIN"/>
    <property type="match status" value="1"/>
</dbReference>
<evidence type="ECO:0000313" key="1">
    <source>
        <dbReference type="EMBL" id="QHS78002.1"/>
    </source>
</evidence>
<dbReference type="Gene3D" id="1.25.40.20">
    <property type="entry name" value="Ankyrin repeat-containing domain"/>
    <property type="match status" value="1"/>
</dbReference>
<dbReference type="PANTHER" id="PTHR46586:SF3">
    <property type="entry name" value="ANKYRIN REPEAT-CONTAINING PROTEIN"/>
    <property type="match status" value="1"/>
</dbReference>
<reference evidence="1" key="1">
    <citation type="journal article" date="2020" name="Nature">
        <title>Giant virus diversity and host interactions through global metagenomics.</title>
        <authorList>
            <person name="Schulz F."/>
            <person name="Roux S."/>
            <person name="Paez-Espino D."/>
            <person name="Jungbluth S."/>
            <person name="Walsh D.A."/>
            <person name="Denef V.J."/>
            <person name="McMahon K.D."/>
            <person name="Konstantinidis K.T."/>
            <person name="Eloe-Fadrosh E.A."/>
            <person name="Kyrpides N.C."/>
            <person name="Woyke T."/>
        </authorList>
    </citation>
    <scope>NUCLEOTIDE SEQUENCE</scope>
    <source>
        <strain evidence="1">GVMAG-S-1021933-23</strain>
    </source>
</reference>
<dbReference type="InterPro" id="IPR036770">
    <property type="entry name" value="Ankyrin_rpt-contain_sf"/>
</dbReference>
<accession>A0A6C0AE94</accession>
<dbReference type="InterPro" id="IPR052050">
    <property type="entry name" value="SecEffector_AnkRepeat"/>
</dbReference>
<dbReference type="SUPFAM" id="SSF48403">
    <property type="entry name" value="Ankyrin repeat"/>
    <property type="match status" value="2"/>
</dbReference>